<gene>
    <name evidence="1" type="ORF">DSO57_1039081</name>
</gene>
<comment type="caution">
    <text evidence="1">The sequence shown here is derived from an EMBL/GenBank/DDBJ whole genome shotgun (WGS) entry which is preliminary data.</text>
</comment>
<protein>
    <submittedName>
        <fullName evidence="1">Uncharacterized protein</fullName>
    </submittedName>
</protein>
<evidence type="ECO:0000313" key="1">
    <source>
        <dbReference type="EMBL" id="KAJ9055837.1"/>
    </source>
</evidence>
<sequence length="369" mass="42546">MKDTTMQENFETKWEKISKEFHLDDAAITHLKEIGKQDAILSGFFEDLGQYLGLNSFSDLCSQFSELKTSLDTSKTELSQASQRIASLEAMNEKLLLDKDDALHSLQLQISDSNYFREKSLATGNELQNLKGKIYSLETNKFNLGRRLTEVETEKRRRKIKQKLLKAENHSLKNELRATKDILGSYRAEKESQFQQLQCNLQAVYSEYHMARSATAEFQAKNRELHFEIDALQTKLKASQINLNLEIKHMKNELSIQTKLAESYRQLFTDSEAHKEILKKEVAGACEDFEKLCTETEAFRKEAISKHNFLLAELEVLRVQHNQNNSNNAILDLSHSDQRVAMLHQAGQIDRQLDQLESDYHDISGVLKR</sequence>
<dbReference type="EMBL" id="QTSX02006263">
    <property type="protein sequence ID" value="KAJ9055837.1"/>
    <property type="molecule type" value="Genomic_DNA"/>
</dbReference>
<reference evidence="1" key="1">
    <citation type="submission" date="2022-04" db="EMBL/GenBank/DDBJ databases">
        <title>Genome of the entomopathogenic fungus Entomophthora muscae.</title>
        <authorList>
            <person name="Elya C."/>
            <person name="Lovett B.R."/>
            <person name="Lee E."/>
            <person name="Macias A.M."/>
            <person name="Hajek A.E."/>
            <person name="De Bivort B.L."/>
            <person name="Kasson M.T."/>
            <person name="De Fine Licht H.H."/>
            <person name="Stajich J.E."/>
        </authorList>
    </citation>
    <scope>NUCLEOTIDE SEQUENCE</scope>
    <source>
        <strain evidence="1">Berkeley</strain>
    </source>
</reference>
<proteinExistence type="predicted"/>
<name>A0ACC2S0F3_9FUNG</name>
<keyword evidence="2" id="KW-1185">Reference proteome</keyword>
<organism evidence="1 2">
    <name type="scientific">Entomophthora muscae</name>
    <dbReference type="NCBI Taxonomy" id="34485"/>
    <lineage>
        <taxon>Eukaryota</taxon>
        <taxon>Fungi</taxon>
        <taxon>Fungi incertae sedis</taxon>
        <taxon>Zoopagomycota</taxon>
        <taxon>Entomophthoromycotina</taxon>
        <taxon>Entomophthoromycetes</taxon>
        <taxon>Entomophthorales</taxon>
        <taxon>Entomophthoraceae</taxon>
        <taxon>Entomophthora</taxon>
    </lineage>
</organism>
<evidence type="ECO:0000313" key="2">
    <source>
        <dbReference type="Proteomes" id="UP001165960"/>
    </source>
</evidence>
<dbReference type="Proteomes" id="UP001165960">
    <property type="component" value="Unassembled WGS sequence"/>
</dbReference>
<accession>A0ACC2S0F3</accession>